<feature type="chain" id="PRO_5007460091" evidence="1">
    <location>
        <begin position="31"/>
        <end position="217"/>
    </location>
</feature>
<dbReference type="Gene3D" id="3.10.350.10">
    <property type="entry name" value="LysM domain"/>
    <property type="match status" value="1"/>
</dbReference>
<dbReference type="PROSITE" id="PS51782">
    <property type="entry name" value="LYSM"/>
    <property type="match status" value="1"/>
</dbReference>
<comment type="caution">
    <text evidence="3">The sequence shown here is derived from an EMBL/GenBank/DDBJ whole genome shotgun (WGS) entry which is preliminary data.</text>
</comment>
<dbReference type="Proteomes" id="UP000234775">
    <property type="component" value="Unassembled WGS sequence"/>
</dbReference>
<proteinExistence type="predicted"/>
<feature type="signal peptide" evidence="1">
    <location>
        <begin position="1"/>
        <end position="30"/>
    </location>
</feature>
<dbReference type="RefSeq" id="WP_060936729.1">
    <property type="nucleotide sequence ID" value="NZ_CP118095.1"/>
</dbReference>
<feature type="domain" description="LysM" evidence="2">
    <location>
        <begin position="53"/>
        <end position="97"/>
    </location>
</feature>
<keyword evidence="1" id="KW-0732">Signal</keyword>
<dbReference type="EMBL" id="LSCQ01000040">
    <property type="protein sequence ID" value="KXB36579.1"/>
    <property type="molecule type" value="Genomic_DNA"/>
</dbReference>
<dbReference type="PATRIC" id="fig|87541.4.peg.751"/>
<dbReference type="AlphaFoldDB" id="A0A133Y076"/>
<evidence type="ECO:0000259" key="2">
    <source>
        <dbReference type="PROSITE" id="PS51782"/>
    </source>
</evidence>
<sequence length="217" mass="23982">MNLKKILIGTTVVLSTFTLLTVGESSQAHAQEWKARTVEEIKADFETKENDEKFYVIKSGDTLNAISEAADVKMEDLAKINKIENVDLIFPGTELTFKVNKEGKVEEVKVAQEGRTAQTYTVNQASTRTYQAQATVSSQASAPVQSSSAKEIIAQRESGGSYDARNGQYIGRYQLSASYLGGDYSPANQERVADQYVTSRYGSWEGALAFWNSNGWY</sequence>
<dbReference type="InterPro" id="IPR036779">
    <property type="entry name" value="LysM_dom_sf"/>
</dbReference>
<reference evidence="4 6" key="2">
    <citation type="submission" date="2017-12" db="EMBL/GenBank/DDBJ databases">
        <title>Phylogenetic diversity of female urinary microbiome.</title>
        <authorList>
            <person name="Thomas-White K."/>
            <person name="Wolfe A.J."/>
        </authorList>
    </citation>
    <scope>NUCLEOTIDE SEQUENCE [LARGE SCALE GENOMIC DNA]</scope>
    <source>
        <strain evidence="4 6">UMB0844</strain>
    </source>
</reference>
<reference evidence="3 5" key="1">
    <citation type="submission" date="2016-01" db="EMBL/GenBank/DDBJ databases">
        <authorList>
            <person name="Oliw E.H."/>
        </authorList>
    </citation>
    <scope>NUCLEOTIDE SEQUENCE [LARGE SCALE GENOMIC DNA]</scope>
    <source>
        <strain evidence="3 5">KA00635</strain>
    </source>
</reference>
<name>A0A133Y076_9LACT</name>
<dbReference type="EMBL" id="PKGZ01000009">
    <property type="protein sequence ID" value="PKY90828.1"/>
    <property type="molecule type" value="Genomic_DNA"/>
</dbReference>
<evidence type="ECO:0000313" key="4">
    <source>
        <dbReference type="EMBL" id="PKY90828.1"/>
    </source>
</evidence>
<gene>
    <name evidence="4" type="ORF">CYJ27_07955</name>
    <name evidence="3" type="ORF">HMPREF3187_00755</name>
</gene>
<dbReference type="SMART" id="SM00257">
    <property type="entry name" value="LysM"/>
    <property type="match status" value="1"/>
</dbReference>
<evidence type="ECO:0000313" key="3">
    <source>
        <dbReference type="EMBL" id="KXB36579.1"/>
    </source>
</evidence>
<evidence type="ECO:0000256" key="1">
    <source>
        <dbReference type="SAM" id="SignalP"/>
    </source>
</evidence>
<dbReference type="InterPro" id="IPR018392">
    <property type="entry name" value="LysM"/>
</dbReference>
<keyword evidence="6" id="KW-1185">Reference proteome</keyword>
<organism evidence="3 5">
    <name type="scientific">Aerococcus christensenii</name>
    <dbReference type="NCBI Taxonomy" id="87541"/>
    <lineage>
        <taxon>Bacteria</taxon>
        <taxon>Bacillati</taxon>
        <taxon>Bacillota</taxon>
        <taxon>Bacilli</taxon>
        <taxon>Lactobacillales</taxon>
        <taxon>Aerococcaceae</taxon>
        <taxon>Aerococcus</taxon>
    </lineage>
</organism>
<dbReference type="SUPFAM" id="SSF54106">
    <property type="entry name" value="LysM domain"/>
    <property type="match status" value="1"/>
</dbReference>
<dbReference type="OrthoDB" id="9798935at2"/>
<accession>A0A133Y076</accession>
<evidence type="ECO:0000313" key="5">
    <source>
        <dbReference type="Proteomes" id="UP000070422"/>
    </source>
</evidence>
<dbReference type="Pfam" id="PF01476">
    <property type="entry name" value="LysM"/>
    <property type="match status" value="1"/>
</dbReference>
<evidence type="ECO:0000313" key="6">
    <source>
        <dbReference type="Proteomes" id="UP000234775"/>
    </source>
</evidence>
<dbReference type="Proteomes" id="UP000070422">
    <property type="component" value="Unassembled WGS sequence"/>
</dbReference>
<dbReference type="STRING" id="87541.AWM71_03445"/>
<protein>
    <submittedName>
        <fullName evidence="3">LysM domain protein</fullName>
    </submittedName>
    <submittedName>
        <fullName evidence="4">LysM domain-containing protein</fullName>
    </submittedName>
</protein>